<dbReference type="KEGG" id="orz:FNH13_01735"/>
<evidence type="ECO:0000256" key="4">
    <source>
        <dbReference type="SAM" id="Phobius"/>
    </source>
</evidence>
<keyword evidence="2 6" id="KW-0418">Kinase</keyword>
<dbReference type="EMBL" id="CP041616">
    <property type="protein sequence ID" value="QDO87201.1"/>
    <property type="molecule type" value="Genomic_DNA"/>
</dbReference>
<dbReference type="InterPro" id="IPR011712">
    <property type="entry name" value="Sig_transdc_His_kin_sub3_dim/P"/>
</dbReference>
<dbReference type="AlphaFoldDB" id="A0A516G6P6"/>
<feature type="transmembrane region" description="Helical" evidence="4">
    <location>
        <begin position="86"/>
        <end position="107"/>
    </location>
</feature>
<dbReference type="Pfam" id="PF07730">
    <property type="entry name" value="HisKA_3"/>
    <property type="match status" value="1"/>
</dbReference>
<feature type="domain" description="Signal transduction histidine kinase subgroup 3 dimerisation and phosphoacceptor" evidence="5">
    <location>
        <begin position="191"/>
        <end position="255"/>
    </location>
</feature>
<accession>A0A516G6P6</accession>
<evidence type="ECO:0000256" key="2">
    <source>
        <dbReference type="ARBA" id="ARBA00022777"/>
    </source>
</evidence>
<keyword evidence="4" id="KW-0472">Membrane</keyword>
<reference evidence="6 7" key="1">
    <citation type="submission" date="2019-07" db="EMBL/GenBank/DDBJ databases">
        <title>complete genome sequencing of Ornithinimicrobium sp. H23M54.</title>
        <authorList>
            <person name="Bae J.-W."/>
            <person name="Lee S.-Y."/>
        </authorList>
    </citation>
    <scope>NUCLEOTIDE SEQUENCE [LARGE SCALE GENOMIC DNA]</scope>
    <source>
        <strain evidence="6 7">H23M54</strain>
    </source>
</reference>
<dbReference type="SUPFAM" id="SSF55874">
    <property type="entry name" value="ATPase domain of HSP90 chaperone/DNA topoisomerase II/histidine kinase"/>
    <property type="match status" value="1"/>
</dbReference>
<dbReference type="Proteomes" id="UP000315395">
    <property type="component" value="Chromosome"/>
</dbReference>
<dbReference type="InterPro" id="IPR050482">
    <property type="entry name" value="Sensor_HK_TwoCompSys"/>
</dbReference>
<evidence type="ECO:0000259" key="5">
    <source>
        <dbReference type="Pfam" id="PF07730"/>
    </source>
</evidence>
<feature type="transmembrane region" description="Helical" evidence="4">
    <location>
        <begin position="114"/>
        <end position="147"/>
    </location>
</feature>
<sequence length="371" mass="39428">MRQARAMAQAATPSSTVDPWERFGWLMGAIWLVFLAFPIIALATGEAPTVWRVLGIVGILTFAAVYLRCFIVISGVDTWDQVVRTGLRHLAVMALIALALTPLLGVGSLSHLPYIVALAMFSLPLTWAFATAVGAVLLCIIVPLAVGSLTEDWYFILIVSLVALSTGLVRIVEQRGHVHRAAQAELALAAERDRVARDVHDVLGHSLTVVTVKAELAERLIETDPVRAREELAQIQALSRVALAEIRATVSGLRVASLADEVAAADAALTDAGIEADLPEDLSDVDPRHRVLTAWVLREAVTNVVRHSGATRCTVELGPGRLVVADDGRGAVGRREGNGLRGIRERVAAAGGTITLTPGPTGGTVLEVSLD</sequence>
<dbReference type="Gene3D" id="3.30.565.10">
    <property type="entry name" value="Histidine kinase-like ATPase, C-terminal domain"/>
    <property type="match status" value="1"/>
</dbReference>
<feature type="transmembrane region" description="Helical" evidence="4">
    <location>
        <begin position="23"/>
        <end position="43"/>
    </location>
</feature>
<dbReference type="Gene3D" id="1.20.5.1930">
    <property type="match status" value="1"/>
</dbReference>
<dbReference type="InterPro" id="IPR036890">
    <property type="entry name" value="HATPase_C_sf"/>
</dbReference>
<keyword evidence="3" id="KW-0902">Two-component regulatory system</keyword>
<keyword evidence="1" id="KW-0808">Transferase</keyword>
<organism evidence="6 7">
    <name type="scientific">Ornithinimicrobium ciconiae</name>
    <dbReference type="NCBI Taxonomy" id="2594265"/>
    <lineage>
        <taxon>Bacteria</taxon>
        <taxon>Bacillati</taxon>
        <taxon>Actinomycetota</taxon>
        <taxon>Actinomycetes</taxon>
        <taxon>Micrococcales</taxon>
        <taxon>Ornithinimicrobiaceae</taxon>
        <taxon>Ornithinimicrobium</taxon>
    </lineage>
</organism>
<dbReference type="PANTHER" id="PTHR24421:SF63">
    <property type="entry name" value="SENSOR HISTIDINE KINASE DESK"/>
    <property type="match status" value="1"/>
</dbReference>
<evidence type="ECO:0000313" key="7">
    <source>
        <dbReference type="Proteomes" id="UP000315395"/>
    </source>
</evidence>
<evidence type="ECO:0000256" key="1">
    <source>
        <dbReference type="ARBA" id="ARBA00022679"/>
    </source>
</evidence>
<keyword evidence="4" id="KW-1133">Transmembrane helix</keyword>
<name>A0A516G6P6_9MICO</name>
<keyword evidence="4" id="KW-0812">Transmembrane</keyword>
<dbReference type="PANTHER" id="PTHR24421">
    <property type="entry name" value="NITRATE/NITRITE SENSOR PROTEIN NARX-RELATED"/>
    <property type="match status" value="1"/>
</dbReference>
<keyword evidence="7" id="KW-1185">Reference proteome</keyword>
<protein>
    <submittedName>
        <fullName evidence="6">Sensor histidine kinase</fullName>
    </submittedName>
</protein>
<dbReference type="OrthoDB" id="5241784at2"/>
<gene>
    <name evidence="6" type="ORF">FNH13_01735</name>
</gene>
<dbReference type="GO" id="GO:0046983">
    <property type="term" value="F:protein dimerization activity"/>
    <property type="evidence" value="ECO:0007669"/>
    <property type="project" value="InterPro"/>
</dbReference>
<dbReference type="GO" id="GO:0016020">
    <property type="term" value="C:membrane"/>
    <property type="evidence" value="ECO:0007669"/>
    <property type="project" value="InterPro"/>
</dbReference>
<dbReference type="CDD" id="cd16917">
    <property type="entry name" value="HATPase_UhpB-NarQ-NarX-like"/>
    <property type="match status" value="1"/>
</dbReference>
<evidence type="ECO:0000313" key="6">
    <source>
        <dbReference type="EMBL" id="QDO87201.1"/>
    </source>
</evidence>
<dbReference type="GO" id="GO:0000155">
    <property type="term" value="F:phosphorelay sensor kinase activity"/>
    <property type="evidence" value="ECO:0007669"/>
    <property type="project" value="InterPro"/>
</dbReference>
<evidence type="ECO:0000256" key="3">
    <source>
        <dbReference type="ARBA" id="ARBA00023012"/>
    </source>
</evidence>
<proteinExistence type="predicted"/>
<feature type="transmembrane region" description="Helical" evidence="4">
    <location>
        <begin position="50"/>
        <end position="74"/>
    </location>
</feature>
<feature type="transmembrane region" description="Helical" evidence="4">
    <location>
        <begin position="153"/>
        <end position="172"/>
    </location>
</feature>